<comment type="caution">
    <text evidence="6">The sequence shown here is derived from an EMBL/GenBank/DDBJ whole genome shotgun (WGS) entry which is preliminary data.</text>
</comment>
<evidence type="ECO:0000256" key="2">
    <source>
        <dbReference type="ARBA" id="ARBA00022833"/>
    </source>
</evidence>
<dbReference type="Gene3D" id="3.30.40.10">
    <property type="entry name" value="Zinc/RING finger domain, C3HC4 (zinc finger)"/>
    <property type="match status" value="1"/>
</dbReference>
<dbReference type="PANTHER" id="PTHR16047:SF7">
    <property type="entry name" value="E3 UBIQUITIN-PROTEIN LIGASE RFWD3"/>
    <property type="match status" value="1"/>
</dbReference>
<evidence type="ECO:0000256" key="4">
    <source>
        <dbReference type="SAM" id="MobiDB-lite"/>
    </source>
</evidence>
<evidence type="ECO:0000256" key="1">
    <source>
        <dbReference type="ARBA" id="ARBA00022771"/>
    </source>
</evidence>
<dbReference type="SMART" id="SM00184">
    <property type="entry name" value="RING"/>
    <property type="match status" value="1"/>
</dbReference>
<evidence type="ECO:0000256" key="3">
    <source>
        <dbReference type="PROSITE-ProRule" id="PRU00175"/>
    </source>
</evidence>
<keyword evidence="2" id="KW-0862">Zinc</keyword>
<reference evidence="6" key="1">
    <citation type="submission" date="2020-07" db="EMBL/GenBank/DDBJ databases">
        <title>Multicomponent nature underlies the extraordinary mechanical properties of spider dragline silk.</title>
        <authorList>
            <person name="Kono N."/>
            <person name="Nakamura H."/>
            <person name="Mori M."/>
            <person name="Yoshida Y."/>
            <person name="Ohtoshi R."/>
            <person name="Malay A.D."/>
            <person name="Moran D.A.P."/>
            <person name="Tomita M."/>
            <person name="Numata K."/>
            <person name="Arakawa K."/>
        </authorList>
    </citation>
    <scope>NUCLEOTIDE SEQUENCE</scope>
</reference>
<evidence type="ECO:0000313" key="7">
    <source>
        <dbReference type="Proteomes" id="UP000887116"/>
    </source>
</evidence>
<name>A0A8X6LZ30_TRICU</name>
<dbReference type="AlphaFoldDB" id="A0A8X6LZ30"/>
<dbReference type="GO" id="GO:0008270">
    <property type="term" value="F:zinc ion binding"/>
    <property type="evidence" value="ECO:0007669"/>
    <property type="project" value="UniProtKB-KW"/>
</dbReference>
<dbReference type="GO" id="GO:0016567">
    <property type="term" value="P:protein ubiquitination"/>
    <property type="evidence" value="ECO:0007669"/>
    <property type="project" value="InterPro"/>
</dbReference>
<dbReference type="PROSITE" id="PS50089">
    <property type="entry name" value="ZF_RING_2"/>
    <property type="match status" value="1"/>
</dbReference>
<dbReference type="EMBL" id="BMAO01018928">
    <property type="protein sequence ID" value="GFR27250.1"/>
    <property type="molecule type" value="Genomic_DNA"/>
</dbReference>
<keyword evidence="7" id="KW-1185">Reference proteome</keyword>
<dbReference type="InterPro" id="IPR013083">
    <property type="entry name" value="Znf_RING/FYVE/PHD"/>
</dbReference>
<dbReference type="SUPFAM" id="SSF57850">
    <property type="entry name" value="RING/U-box"/>
    <property type="match status" value="1"/>
</dbReference>
<dbReference type="GO" id="GO:0036297">
    <property type="term" value="P:interstrand cross-link repair"/>
    <property type="evidence" value="ECO:0007669"/>
    <property type="project" value="InterPro"/>
</dbReference>
<feature type="domain" description="RING-type" evidence="5">
    <location>
        <begin position="3"/>
        <end position="44"/>
    </location>
</feature>
<gene>
    <name evidence="6" type="primary">Traip</name>
    <name evidence="6" type="ORF">TNCT_668091</name>
</gene>
<dbReference type="GO" id="GO:0004842">
    <property type="term" value="F:ubiquitin-protein transferase activity"/>
    <property type="evidence" value="ECO:0007669"/>
    <property type="project" value="InterPro"/>
</dbReference>
<sequence length="200" mass="23466">MPCVICTDRFDSVVEIAQTKCGHVFHFDCVSRWIDHSETCPECRGVVYYTDLSNLYINFAPNDDAVRLRIETWKIKTLLEEKDMALIFSKEKIKELQLYMIFKNLDISRMQDHLRGLEFEYALVRAKVGLKSLPSLVTEIKRLKQENKKLVKQVARHNKKKKMTGCQNGQVPPKKKRRVDKVKLNKKVKESQFPCCQHHL</sequence>
<proteinExistence type="predicted"/>
<dbReference type="OrthoDB" id="1714475at2759"/>
<evidence type="ECO:0000259" key="5">
    <source>
        <dbReference type="PROSITE" id="PS50089"/>
    </source>
</evidence>
<dbReference type="InterPro" id="IPR037381">
    <property type="entry name" value="RFWD3"/>
</dbReference>
<feature type="region of interest" description="Disordered" evidence="4">
    <location>
        <begin position="155"/>
        <end position="180"/>
    </location>
</feature>
<protein>
    <submittedName>
        <fullName evidence="6">E3 ubiquitin-protein ligase TRAIP</fullName>
    </submittedName>
</protein>
<dbReference type="InterPro" id="IPR001841">
    <property type="entry name" value="Znf_RING"/>
</dbReference>
<dbReference type="Pfam" id="PF13639">
    <property type="entry name" value="zf-RING_2"/>
    <property type="match status" value="1"/>
</dbReference>
<keyword evidence="1 3" id="KW-0479">Metal-binding</keyword>
<organism evidence="6 7">
    <name type="scientific">Trichonephila clavata</name>
    <name type="common">Joro spider</name>
    <name type="synonym">Nephila clavata</name>
    <dbReference type="NCBI Taxonomy" id="2740835"/>
    <lineage>
        <taxon>Eukaryota</taxon>
        <taxon>Metazoa</taxon>
        <taxon>Ecdysozoa</taxon>
        <taxon>Arthropoda</taxon>
        <taxon>Chelicerata</taxon>
        <taxon>Arachnida</taxon>
        <taxon>Araneae</taxon>
        <taxon>Araneomorphae</taxon>
        <taxon>Entelegynae</taxon>
        <taxon>Araneoidea</taxon>
        <taxon>Nephilidae</taxon>
        <taxon>Trichonephila</taxon>
    </lineage>
</organism>
<dbReference type="PANTHER" id="PTHR16047">
    <property type="entry name" value="RFWD3 PROTEIN"/>
    <property type="match status" value="1"/>
</dbReference>
<dbReference type="GO" id="GO:0005634">
    <property type="term" value="C:nucleus"/>
    <property type="evidence" value="ECO:0007669"/>
    <property type="project" value="InterPro"/>
</dbReference>
<accession>A0A8X6LZ30</accession>
<keyword evidence="1 3" id="KW-0863">Zinc-finger</keyword>
<evidence type="ECO:0000313" key="6">
    <source>
        <dbReference type="EMBL" id="GFR27250.1"/>
    </source>
</evidence>
<dbReference type="Proteomes" id="UP000887116">
    <property type="component" value="Unassembled WGS sequence"/>
</dbReference>